<feature type="compositionally biased region" description="Basic and acidic residues" evidence="1">
    <location>
        <begin position="257"/>
        <end position="269"/>
    </location>
</feature>
<sequence>MECTITADESNMFFNNVSKLFTPTVADTEKCMKYVRNIKSADYESMFLKPTTLNEIPITTSEFKNKSSCDYYGFNVVLLRKSLNQWLIHYAKWMIANFKFSLQNSTGDPVYRKVAVVENFFDIIYTVHVELEGRPGKHAGQKRTYRTITETYAFLPREAVTHFLLGCTECQKPRSPSPVSVLPTPSPSPTLPLIQSITQPVIITTPPIVVVHNTQGSELTYLDLSRSCRTSSNSLASQTQSQRVELSDCALVAHRIESGTDGPLDRNSPEPKQSSNPLDVCNLTHKEPSKNSLKTTLKKSEYTKENTVRSSKLWSPVHSIDKDDNISEQKLLMPAEIDYTMPITTTYLKYMRSLGCTDEDALKFESQYVSYHIECLLHDVISEYYN</sequence>
<reference evidence="2 3" key="1">
    <citation type="journal article" date="2021" name="BMC Biol.">
        <title>Horizontally acquired antibacterial genes associated with adaptive radiation of ladybird beetles.</title>
        <authorList>
            <person name="Li H.S."/>
            <person name="Tang X.F."/>
            <person name="Huang Y.H."/>
            <person name="Xu Z.Y."/>
            <person name="Chen M.L."/>
            <person name="Du X.Y."/>
            <person name="Qiu B.Y."/>
            <person name="Chen P.T."/>
            <person name="Zhang W."/>
            <person name="Slipinski A."/>
            <person name="Escalona H.E."/>
            <person name="Waterhouse R.M."/>
            <person name="Zwick A."/>
            <person name="Pang H."/>
        </authorList>
    </citation>
    <scope>NUCLEOTIDE SEQUENCE [LARGE SCALE GENOMIC DNA]</scope>
    <source>
        <strain evidence="2">SYSU2018</strain>
    </source>
</reference>
<evidence type="ECO:0000256" key="1">
    <source>
        <dbReference type="SAM" id="MobiDB-lite"/>
    </source>
</evidence>
<feature type="region of interest" description="Disordered" evidence="1">
    <location>
        <begin position="257"/>
        <end position="279"/>
    </location>
</feature>
<name>A0ABD2P7Y3_9CUCU</name>
<evidence type="ECO:0008006" key="4">
    <source>
        <dbReference type="Google" id="ProtNLM"/>
    </source>
</evidence>
<dbReference type="AlphaFoldDB" id="A0ABD2P7Y3"/>
<comment type="caution">
    <text evidence="2">The sequence shown here is derived from an EMBL/GenBank/DDBJ whole genome shotgun (WGS) entry which is preliminary data.</text>
</comment>
<evidence type="ECO:0000313" key="2">
    <source>
        <dbReference type="EMBL" id="KAL3287119.1"/>
    </source>
</evidence>
<dbReference type="Proteomes" id="UP001516400">
    <property type="component" value="Unassembled WGS sequence"/>
</dbReference>
<organism evidence="2 3">
    <name type="scientific">Cryptolaemus montrouzieri</name>
    <dbReference type="NCBI Taxonomy" id="559131"/>
    <lineage>
        <taxon>Eukaryota</taxon>
        <taxon>Metazoa</taxon>
        <taxon>Ecdysozoa</taxon>
        <taxon>Arthropoda</taxon>
        <taxon>Hexapoda</taxon>
        <taxon>Insecta</taxon>
        <taxon>Pterygota</taxon>
        <taxon>Neoptera</taxon>
        <taxon>Endopterygota</taxon>
        <taxon>Coleoptera</taxon>
        <taxon>Polyphaga</taxon>
        <taxon>Cucujiformia</taxon>
        <taxon>Coccinelloidea</taxon>
        <taxon>Coccinellidae</taxon>
        <taxon>Scymninae</taxon>
        <taxon>Scymnini</taxon>
        <taxon>Cryptolaemus</taxon>
    </lineage>
</organism>
<proteinExistence type="predicted"/>
<gene>
    <name evidence="2" type="ORF">HHI36_001600</name>
</gene>
<protein>
    <recommendedName>
        <fullName evidence="4">Integrase zinc-binding domain-containing protein</fullName>
    </recommendedName>
</protein>
<evidence type="ECO:0000313" key="3">
    <source>
        <dbReference type="Proteomes" id="UP001516400"/>
    </source>
</evidence>
<accession>A0ABD2P7Y3</accession>
<dbReference type="EMBL" id="JABFTP020000185">
    <property type="protein sequence ID" value="KAL3287119.1"/>
    <property type="molecule type" value="Genomic_DNA"/>
</dbReference>
<keyword evidence="3" id="KW-1185">Reference proteome</keyword>